<dbReference type="Proteomes" id="UP000294692">
    <property type="component" value="Unassembled WGS sequence"/>
</dbReference>
<name>A0A4R3VEX3_9BURK</name>
<feature type="region of interest" description="Disordered" evidence="1">
    <location>
        <begin position="1"/>
        <end position="22"/>
    </location>
</feature>
<evidence type="ECO:0000313" key="2">
    <source>
        <dbReference type="EMBL" id="TCV02771.1"/>
    </source>
</evidence>
<feature type="compositionally biased region" description="Low complexity" evidence="1">
    <location>
        <begin position="1"/>
        <end position="14"/>
    </location>
</feature>
<reference evidence="2 3" key="1">
    <citation type="submission" date="2019-03" db="EMBL/GenBank/DDBJ databases">
        <title>Genomic Encyclopedia of Type Strains, Phase IV (KMG-IV): sequencing the most valuable type-strain genomes for metagenomic binning, comparative biology and taxonomic classification.</title>
        <authorList>
            <person name="Goeker M."/>
        </authorList>
    </citation>
    <scope>NUCLEOTIDE SEQUENCE [LARGE SCALE GENOMIC DNA]</scope>
    <source>
        <strain evidence="2 3">DSM 100048</strain>
    </source>
</reference>
<evidence type="ECO:0000313" key="3">
    <source>
        <dbReference type="Proteomes" id="UP000294692"/>
    </source>
</evidence>
<dbReference type="EMBL" id="SMBX01000001">
    <property type="protein sequence ID" value="TCV02771.1"/>
    <property type="molecule type" value="Genomic_DNA"/>
</dbReference>
<evidence type="ECO:0000256" key="1">
    <source>
        <dbReference type="SAM" id="MobiDB-lite"/>
    </source>
</evidence>
<keyword evidence="3" id="KW-1185">Reference proteome</keyword>
<accession>A0A4R3VEX3</accession>
<protein>
    <submittedName>
        <fullName evidence="2">Uncharacterized protein</fullName>
    </submittedName>
</protein>
<sequence length="116" mass="12048">MYASSEPAAPSRAANLPPQGPLELDDQVRACAAALREAVATNGSQSVVSSEAISELCAALCKLIGADAHERGAVPPLTLGRQVEATAVLVTVTALLKSANLELFELGMWQSWSGMK</sequence>
<dbReference type="AlphaFoldDB" id="A0A4R3VEX3"/>
<dbReference type="RefSeq" id="WP_132472619.1">
    <property type="nucleotide sequence ID" value="NZ_JBHRVM010000001.1"/>
</dbReference>
<proteinExistence type="predicted"/>
<gene>
    <name evidence="2" type="ORF">EV686_101228</name>
</gene>
<comment type="caution">
    <text evidence="2">The sequence shown here is derived from an EMBL/GenBank/DDBJ whole genome shotgun (WGS) entry which is preliminary data.</text>
</comment>
<organism evidence="2 3">
    <name type="scientific">Paracandidimonas soli</name>
    <dbReference type="NCBI Taxonomy" id="1917182"/>
    <lineage>
        <taxon>Bacteria</taxon>
        <taxon>Pseudomonadati</taxon>
        <taxon>Pseudomonadota</taxon>
        <taxon>Betaproteobacteria</taxon>
        <taxon>Burkholderiales</taxon>
        <taxon>Alcaligenaceae</taxon>
        <taxon>Paracandidimonas</taxon>
    </lineage>
</organism>
<dbReference type="OrthoDB" id="8456506at2"/>